<dbReference type="Proteomes" id="UP000809137">
    <property type="component" value="Unassembled WGS sequence"/>
</dbReference>
<evidence type="ECO:0000259" key="1">
    <source>
        <dbReference type="Pfam" id="PF06904"/>
    </source>
</evidence>
<evidence type="ECO:0000313" key="2">
    <source>
        <dbReference type="EMBL" id="MBM0746473.1"/>
    </source>
</evidence>
<dbReference type="RefSeq" id="WP_039385784.1">
    <property type="nucleotide sequence ID" value="NZ_CP083448.1"/>
</dbReference>
<reference evidence="2 3" key="1">
    <citation type="submission" date="2021-01" db="EMBL/GenBank/DDBJ databases">
        <title>Complete genome sequence of Pantoea eucrina OB49, a heavy metal tolerant bacterium with PGPR potential isolated from wheat in Algeria.</title>
        <authorList>
            <person name="Lekired A."/>
            <person name="Ouzari I.H."/>
        </authorList>
    </citation>
    <scope>NUCLEOTIDE SEQUENCE [LARGE SCALE GENOMIC DNA]</scope>
    <source>
        <strain evidence="2 3">OB49</strain>
    </source>
</reference>
<dbReference type="InterPro" id="IPR009683">
    <property type="entry name" value="Extensin-like_C"/>
</dbReference>
<gene>
    <name evidence="2" type="ORF">JJB79_03405</name>
</gene>
<evidence type="ECO:0000313" key="3">
    <source>
        <dbReference type="Proteomes" id="UP000809137"/>
    </source>
</evidence>
<sequence>MRALIATGIIALVGWWSLPWLKSQLPAQWNPFIPLNVTDAPGWITRYKLEKLRHDPAACLAVLERASAQGRVSFRTTPPVRGNCTIEQPVRISQFGPVTLSSSFLASCPMAVASTMYVTRSNAALQQAGITSPLRRIEHVGSYACRNVYHRQEGRRSEHATAEAWDVTAFQLADGRWLRVARNWQQPASSAAGLHALWRNGCASFGNALGPDYNAAHTTHFHLGMRGGGFCR</sequence>
<dbReference type="Pfam" id="PF06904">
    <property type="entry name" value="Extensin-like_C"/>
    <property type="match status" value="1"/>
</dbReference>
<organism evidence="2 3">
    <name type="scientific">Pantoea eucrina</name>
    <dbReference type="NCBI Taxonomy" id="472693"/>
    <lineage>
        <taxon>Bacteria</taxon>
        <taxon>Pseudomonadati</taxon>
        <taxon>Pseudomonadota</taxon>
        <taxon>Gammaproteobacteria</taxon>
        <taxon>Enterobacterales</taxon>
        <taxon>Erwiniaceae</taxon>
        <taxon>Pantoea</taxon>
    </lineage>
</organism>
<dbReference type="EMBL" id="JAFCXS010000001">
    <property type="protein sequence ID" value="MBM0746473.1"/>
    <property type="molecule type" value="Genomic_DNA"/>
</dbReference>
<feature type="domain" description="Extensin-like C-terminal" evidence="1">
    <location>
        <begin position="58"/>
        <end position="232"/>
    </location>
</feature>
<accession>A0ABS1Z278</accession>
<protein>
    <submittedName>
        <fullName evidence="2">Extensin family protein</fullName>
    </submittedName>
</protein>
<proteinExistence type="predicted"/>
<dbReference type="GeneID" id="84690916"/>
<keyword evidence="3" id="KW-1185">Reference proteome</keyword>
<comment type="caution">
    <text evidence="2">The sequence shown here is derived from an EMBL/GenBank/DDBJ whole genome shotgun (WGS) entry which is preliminary data.</text>
</comment>
<name>A0ABS1Z278_9GAMM</name>